<comment type="caution">
    <text evidence="8">Lacks conserved residue(s) required for the propagation of feature annotation.</text>
</comment>
<evidence type="ECO:0000256" key="8">
    <source>
        <dbReference type="PROSITE-ProRule" id="PRU00236"/>
    </source>
</evidence>
<dbReference type="InterPro" id="IPR043472">
    <property type="entry name" value="Macro_dom-like"/>
</dbReference>
<dbReference type="GO" id="GO:0046872">
    <property type="term" value="F:metal ion binding"/>
    <property type="evidence" value="ECO:0007669"/>
    <property type="project" value="UniProtKB-KW"/>
</dbReference>
<dbReference type="OrthoDB" id="6077599at2759"/>
<organism evidence="11 12">
    <name type="scientific">Zopfia rhizophila CBS 207.26</name>
    <dbReference type="NCBI Taxonomy" id="1314779"/>
    <lineage>
        <taxon>Eukaryota</taxon>
        <taxon>Fungi</taxon>
        <taxon>Dikarya</taxon>
        <taxon>Ascomycota</taxon>
        <taxon>Pezizomycotina</taxon>
        <taxon>Dothideomycetes</taxon>
        <taxon>Dothideomycetes incertae sedis</taxon>
        <taxon>Zopfiaceae</taxon>
        <taxon>Zopfia</taxon>
    </lineage>
</organism>
<evidence type="ECO:0000256" key="7">
    <source>
        <dbReference type="ARBA" id="ARBA00023295"/>
    </source>
</evidence>
<dbReference type="Gene3D" id="3.30.1600.10">
    <property type="entry name" value="SIR2/SIRT2 'Small Domain"/>
    <property type="match status" value="1"/>
</dbReference>
<dbReference type="Proteomes" id="UP000800200">
    <property type="component" value="Unassembled WGS sequence"/>
</dbReference>
<evidence type="ECO:0000259" key="10">
    <source>
        <dbReference type="PROSITE" id="PS51154"/>
    </source>
</evidence>
<feature type="binding site" evidence="8">
    <location>
        <position position="476"/>
    </location>
    <ligand>
        <name>Zn(2+)</name>
        <dbReference type="ChEBI" id="CHEBI:29105"/>
    </ligand>
</feature>
<dbReference type="InterPro" id="IPR026590">
    <property type="entry name" value="Ssirtuin_cat_dom"/>
</dbReference>
<dbReference type="EMBL" id="ML994622">
    <property type="protein sequence ID" value="KAF2188871.1"/>
    <property type="molecule type" value="Genomic_DNA"/>
</dbReference>
<name>A0A6A6EAH9_9PEZI</name>
<evidence type="ECO:0000256" key="6">
    <source>
        <dbReference type="ARBA" id="ARBA00023027"/>
    </source>
</evidence>
<keyword evidence="12" id="KW-1185">Reference proteome</keyword>
<dbReference type="PROSITE" id="PS51154">
    <property type="entry name" value="MACRO"/>
    <property type="match status" value="1"/>
</dbReference>
<keyword evidence="2" id="KW-0808">Transferase</keyword>
<comment type="cofactor">
    <cofactor evidence="1">
        <name>Zn(2+)</name>
        <dbReference type="ChEBI" id="CHEBI:29105"/>
    </cofactor>
</comment>
<dbReference type="PANTHER" id="PTHR11106:SF121">
    <property type="entry name" value="ADP-RIBOSE 1''-PHOSPHATE PHOSPHATASE"/>
    <property type="match status" value="1"/>
</dbReference>
<dbReference type="SUPFAM" id="SSF52467">
    <property type="entry name" value="DHS-like NAD/FAD-binding domain"/>
    <property type="match status" value="1"/>
</dbReference>
<dbReference type="PANTHER" id="PTHR11106">
    <property type="entry name" value="GANGLIOSIDE INDUCED DIFFERENTIATION ASSOCIATED PROTEIN 2-RELATED"/>
    <property type="match status" value="1"/>
</dbReference>
<dbReference type="SMART" id="SM00506">
    <property type="entry name" value="A1pp"/>
    <property type="match status" value="1"/>
</dbReference>
<evidence type="ECO:0000313" key="12">
    <source>
        <dbReference type="Proteomes" id="UP000800200"/>
    </source>
</evidence>
<keyword evidence="6" id="KW-0520">NAD</keyword>
<dbReference type="GO" id="GO:0016740">
    <property type="term" value="F:transferase activity"/>
    <property type="evidence" value="ECO:0007669"/>
    <property type="project" value="UniProtKB-KW"/>
</dbReference>
<evidence type="ECO:0000313" key="11">
    <source>
        <dbReference type="EMBL" id="KAF2188871.1"/>
    </source>
</evidence>
<dbReference type="PROSITE" id="PS50305">
    <property type="entry name" value="SIRTUIN"/>
    <property type="match status" value="1"/>
</dbReference>
<dbReference type="SUPFAM" id="SSF52949">
    <property type="entry name" value="Macro domain-like"/>
    <property type="match status" value="1"/>
</dbReference>
<evidence type="ECO:0000256" key="4">
    <source>
        <dbReference type="ARBA" id="ARBA00022801"/>
    </source>
</evidence>
<feature type="binding site" evidence="8">
    <location>
        <position position="434"/>
    </location>
    <ligand>
        <name>Zn(2+)</name>
        <dbReference type="ChEBI" id="CHEBI:29105"/>
    </ligand>
</feature>
<dbReference type="Gene3D" id="3.40.220.10">
    <property type="entry name" value="Leucine Aminopeptidase, subunit E, domain 1"/>
    <property type="match status" value="1"/>
</dbReference>
<accession>A0A6A6EAH9</accession>
<dbReference type="CDD" id="cd02908">
    <property type="entry name" value="Macro_OAADPr_deacetylase"/>
    <property type="match status" value="1"/>
</dbReference>
<dbReference type="Gene3D" id="3.40.50.1220">
    <property type="entry name" value="TPP-binding domain"/>
    <property type="match status" value="1"/>
</dbReference>
<protein>
    <submittedName>
        <fullName evidence="11">Macro domain-like protein</fullName>
    </submittedName>
</protein>
<feature type="binding site" evidence="8">
    <location>
        <position position="438"/>
    </location>
    <ligand>
        <name>Zn(2+)</name>
        <dbReference type="ChEBI" id="CHEBI:29105"/>
    </ligand>
</feature>
<dbReference type="AlphaFoldDB" id="A0A6A6EAH9"/>
<keyword evidence="7" id="KW-0326">Glycosidase</keyword>
<evidence type="ECO:0000256" key="2">
    <source>
        <dbReference type="ARBA" id="ARBA00022679"/>
    </source>
</evidence>
<dbReference type="InterPro" id="IPR002589">
    <property type="entry name" value="Macro_dom"/>
</dbReference>
<dbReference type="InterPro" id="IPR026591">
    <property type="entry name" value="Sirtuin_cat_small_dom_sf"/>
</dbReference>
<keyword evidence="5 8" id="KW-0862">Zinc</keyword>
<sequence length="592" mass="65974">MPALQHVLRTLLSQSHNIHTHHIEDHLESLEAWEQIQLLLQLLCVRLPSTPLSSDILLDIDSIIKYERNHRILTRGVSIPPIALLKRSRPANIRLWKGDITTLASDVTAITNAANSQMLGCFQPSHKCIDNVIHSWAGPRLREECFDIMTSRGRELPVGEAVVTGGYCLPTPFVIHTVGPQLDRGVAPTNEQRQQLRQCYVSVLDAAESLPCSADGTKRIALCGISTGLFAFPAHDAAVIAVETVKAWFAHHEDTTVTDIIFVTYTDTDHSIYNYLLGLSKSPWVPIPQGPVARYSIQGESLSLARRWLQEAEAVIVSAGAGLSAADGLDYTSESLFKKHFPTFRKYQLYRLYDVFGFTGWPSEHDRWSYYFTHLEMIRSWPRSDLYKSLIAWLSKFGPDAYVRTSNADGLFVANGWDENQISTPQGQYAVLQCLANCRPDSTCPSLPWLDAALPALDPKTQRLNDPSKVPKCLNCSGAMNICVRAASWFNDRPFRAGEDRWRNFRRSVLENGKKTVILELGVGLNTPGVLRWPNEDLVRKGQGQVKLIRVGMGPSASVPFELEEGGLAANINADIKLILNELISSHEVTKS</sequence>
<dbReference type="InterPro" id="IPR029035">
    <property type="entry name" value="DHS-like_NAD/FAD-binding_dom"/>
</dbReference>
<keyword evidence="4" id="KW-0378">Hydrolase</keyword>
<feature type="domain" description="Deacetylase sirtuin-type" evidence="9">
    <location>
        <begin position="295"/>
        <end position="592"/>
    </location>
</feature>
<evidence type="ECO:0000256" key="1">
    <source>
        <dbReference type="ARBA" id="ARBA00001947"/>
    </source>
</evidence>
<keyword evidence="3 8" id="KW-0479">Metal-binding</keyword>
<evidence type="ECO:0000256" key="5">
    <source>
        <dbReference type="ARBA" id="ARBA00022833"/>
    </source>
</evidence>
<proteinExistence type="predicted"/>
<evidence type="ECO:0000259" key="9">
    <source>
        <dbReference type="PROSITE" id="PS50305"/>
    </source>
</evidence>
<dbReference type="GO" id="GO:0016798">
    <property type="term" value="F:hydrolase activity, acting on glycosyl bonds"/>
    <property type="evidence" value="ECO:0007669"/>
    <property type="project" value="UniProtKB-KW"/>
</dbReference>
<dbReference type="Pfam" id="PF01661">
    <property type="entry name" value="Macro"/>
    <property type="match status" value="1"/>
</dbReference>
<reference evidence="11" key="1">
    <citation type="journal article" date="2020" name="Stud. Mycol.">
        <title>101 Dothideomycetes genomes: a test case for predicting lifestyles and emergence of pathogens.</title>
        <authorList>
            <person name="Haridas S."/>
            <person name="Albert R."/>
            <person name="Binder M."/>
            <person name="Bloem J."/>
            <person name="Labutti K."/>
            <person name="Salamov A."/>
            <person name="Andreopoulos B."/>
            <person name="Baker S."/>
            <person name="Barry K."/>
            <person name="Bills G."/>
            <person name="Bluhm B."/>
            <person name="Cannon C."/>
            <person name="Castanera R."/>
            <person name="Culley D."/>
            <person name="Daum C."/>
            <person name="Ezra D."/>
            <person name="Gonzalez J."/>
            <person name="Henrissat B."/>
            <person name="Kuo A."/>
            <person name="Liang C."/>
            <person name="Lipzen A."/>
            <person name="Lutzoni F."/>
            <person name="Magnuson J."/>
            <person name="Mondo S."/>
            <person name="Nolan M."/>
            <person name="Ohm R."/>
            <person name="Pangilinan J."/>
            <person name="Park H.-J."/>
            <person name="Ramirez L."/>
            <person name="Alfaro M."/>
            <person name="Sun H."/>
            <person name="Tritt A."/>
            <person name="Yoshinaga Y."/>
            <person name="Zwiers L.-H."/>
            <person name="Turgeon B."/>
            <person name="Goodwin S."/>
            <person name="Spatafora J."/>
            <person name="Crous P."/>
            <person name="Grigoriev I."/>
        </authorList>
    </citation>
    <scope>NUCLEOTIDE SEQUENCE</scope>
    <source>
        <strain evidence="11">CBS 207.26</strain>
    </source>
</reference>
<evidence type="ECO:0000256" key="3">
    <source>
        <dbReference type="ARBA" id="ARBA00022723"/>
    </source>
</evidence>
<feature type="domain" description="Macro" evidence="10">
    <location>
        <begin position="80"/>
        <end position="281"/>
    </location>
</feature>
<feature type="binding site" evidence="8">
    <location>
        <position position="473"/>
    </location>
    <ligand>
        <name>Zn(2+)</name>
        <dbReference type="ChEBI" id="CHEBI:29105"/>
    </ligand>
</feature>
<gene>
    <name evidence="11" type="ORF">K469DRAFT_702571</name>
</gene>